<reference evidence="1 2" key="1">
    <citation type="submission" date="2024-03" db="EMBL/GenBank/DDBJ databases">
        <title>The Acrasis kona genome and developmental transcriptomes reveal deep origins of eukaryotic multicellular pathways.</title>
        <authorList>
            <person name="Sheikh S."/>
            <person name="Fu C.-J."/>
            <person name="Brown M.W."/>
            <person name="Baldauf S.L."/>
        </authorList>
    </citation>
    <scope>NUCLEOTIDE SEQUENCE [LARGE SCALE GENOMIC DNA]</scope>
    <source>
        <strain evidence="1 2">ATCC MYA-3509</strain>
    </source>
</reference>
<keyword evidence="2" id="KW-1185">Reference proteome</keyword>
<sequence length="181" mass="20799">MSHISSLEDYLLNDKEFPVQRYILELESKLQVTDEQKTSNKTLKILSMLKQYVLISTSIINEAKSMGSALSLAAHPKKYLGEELKTQGNLLHDLHVSFESNFLPELMSFIRREVLKRAKEISSGRKKNSQFNHCHKAEHLILAVRGDVSAQYLQSIVERGINRVEFENELVECERILSLIQ</sequence>
<evidence type="ECO:0000313" key="1">
    <source>
        <dbReference type="EMBL" id="KAL0478048.1"/>
    </source>
</evidence>
<dbReference type="AlphaFoldDB" id="A0AAW2YMB0"/>
<dbReference type="EMBL" id="JAOPGA020000299">
    <property type="protein sequence ID" value="KAL0478048.1"/>
    <property type="molecule type" value="Genomic_DNA"/>
</dbReference>
<accession>A0AAW2YMB0</accession>
<protein>
    <submittedName>
        <fullName evidence="1">ComB</fullName>
    </submittedName>
</protein>
<evidence type="ECO:0000313" key="2">
    <source>
        <dbReference type="Proteomes" id="UP001431209"/>
    </source>
</evidence>
<proteinExistence type="predicted"/>
<organism evidence="1 2">
    <name type="scientific">Acrasis kona</name>
    <dbReference type="NCBI Taxonomy" id="1008807"/>
    <lineage>
        <taxon>Eukaryota</taxon>
        <taxon>Discoba</taxon>
        <taxon>Heterolobosea</taxon>
        <taxon>Tetramitia</taxon>
        <taxon>Eutetramitia</taxon>
        <taxon>Acrasidae</taxon>
        <taxon>Acrasis</taxon>
    </lineage>
</organism>
<comment type="caution">
    <text evidence="1">The sequence shown here is derived from an EMBL/GenBank/DDBJ whole genome shotgun (WGS) entry which is preliminary data.</text>
</comment>
<dbReference type="Proteomes" id="UP001431209">
    <property type="component" value="Unassembled WGS sequence"/>
</dbReference>
<gene>
    <name evidence="1" type="ORF">AKO1_005422</name>
</gene>
<name>A0AAW2YMB0_9EUKA</name>